<comment type="subcellular location">
    <subcellularLocation>
        <location evidence="1">Membrane</location>
        <topology evidence="1">Multi-pass membrane protein</topology>
    </subcellularLocation>
</comment>
<dbReference type="EMBL" id="JABEVY010000046">
    <property type="protein sequence ID" value="KAF5253109.1"/>
    <property type="molecule type" value="Genomic_DNA"/>
</dbReference>
<feature type="transmembrane region" description="Helical" evidence="5">
    <location>
        <begin position="75"/>
        <end position="96"/>
    </location>
</feature>
<feature type="transmembrane region" description="Helical" evidence="5">
    <location>
        <begin position="150"/>
        <end position="175"/>
    </location>
</feature>
<comment type="caution">
    <text evidence="6">The sequence shown here is derived from an EMBL/GenBank/DDBJ whole genome shotgun (WGS) entry which is preliminary data.</text>
</comment>
<evidence type="ECO:0000313" key="7">
    <source>
        <dbReference type="Proteomes" id="UP000573603"/>
    </source>
</evidence>
<dbReference type="PANTHER" id="PTHR31465">
    <property type="entry name" value="PROTEIN RTA1-RELATED"/>
    <property type="match status" value="1"/>
</dbReference>
<evidence type="ECO:0008006" key="8">
    <source>
        <dbReference type="Google" id="ProtNLM"/>
    </source>
</evidence>
<dbReference type="Proteomes" id="UP000573603">
    <property type="component" value="Unassembled WGS sequence"/>
</dbReference>
<organism evidence="6 7">
    <name type="scientific">Fusarium anthophilum</name>
    <dbReference type="NCBI Taxonomy" id="48485"/>
    <lineage>
        <taxon>Eukaryota</taxon>
        <taxon>Fungi</taxon>
        <taxon>Dikarya</taxon>
        <taxon>Ascomycota</taxon>
        <taxon>Pezizomycotina</taxon>
        <taxon>Sordariomycetes</taxon>
        <taxon>Hypocreomycetidae</taxon>
        <taxon>Hypocreales</taxon>
        <taxon>Nectriaceae</taxon>
        <taxon>Fusarium</taxon>
        <taxon>Fusarium fujikuroi species complex</taxon>
    </lineage>
</organism>
<feature type="transmembrane region" description="Helical" evidence="5">
    <location>
        <begin position="196"/>
        <end position="214"/>
    </location>
</feature>
<reference evidence="6 7" key="1">
    <citation type="journal article" date="2020" name="BMC Genomics">
        <title>Correction to: Identification and distribution of gene clusters required for synthesis of sphingolipid metabolism inhibitors in diverse species of the filamentous fungus Fusarium.</title>
        <authorList>
            <person name="Kim H.S."/>
            <person name="Lohmar J.M."/>
            <person name="Busman M."/>
            <person name="Brown D.W."/>
            <person name="Naumann T.A."/>
            <person name="Divon H.H."/>
            <person name="Lysoe E."/>
            <person name="Uhlig S."/>
            <person name="Proctor R.H."/>
        </authorList>
    </citation>
    <scope>NUCLEOTIDE SEQUENCE [LARGE SCALE GENOMIC DNA]</scope>
    <source>
        <strain evidence="6 7">NRRL 25214</strain>
    </source>
</reference>
<feature type="transmembrane region" description="Helical" evidence="5">
    <location>
        <begin position="234"/>
        <end position="252"/>
    </location>
</feature>
<feature type="transmembrane region" description="Helical" evidence="5">
    <location>
        <begin position="12"/>
        <end position="31"/>
    </location>
</feature>
<evidence type="ECO:0000313" key="6">
    <source>
        <dbReference type="EMBL" id="KAF5253109.1"/>
    </source>
</evidence>
<accession>A0A8H4ZUP3</accession>
<evidence type="ECO:0000256" key="1">
    <source>
        <dbReference type="ARBA" id="ARBA00004141"/>
    </source>
</evidence>
<dbReference type="PANTHER" id="PTHR31465:SF35">
    <property type="entry name" value="RTA1 DOMAIN PROTEIN-RELATED"/>
    <property type="match status" value="1"/>
</dbReference>
<keyword evidence="3 5" id="KW-1133">Transmembrane helix</keyword>
<sequence>MANSLYKYEPSMPAAVIFVVCFSLAGLFHTWQVVRLRSWYFIPFVFGCVVEAIGYTGRVVNAGQDAGQWSLGPYVIQALLLLLGPPFFAASIYMVLGRLIRLLQADRHSIVRLNWLTKIFLFGDIVSIIVQAMGGGILSGADSSSQRDKAQAIIITGLFIQLIFFGVFIIVTIIFHRRINREPTTASLKIRTPWRTLLFILYLSSGLIMARSVFRVIEYIMGEDGELMAKEAYIYSFDGLLMLAVTVSFGVFHPSAIINKDCNMDLDSENHLGTYNQA</sequence>
<feature type="transmembrane region" description="Helical" evidence="5">
    <location>
        <begin position="116"/>
        <end position="138"/>
    </location>
</feature>
<keyword evidence="4 5" id="KW-0472">Membrane</keyword>
<evidence type="ECO:0000256" key="4">
    <source>
        <dbReference type="ARBA" id="ARBA00023136"/>
    </source>
</evidence>
<dbReference type="GO" id="GO:0016020">
    <property type="term" value="C:membrane"/>
    <property type="evidence" value="ECO:0007669"/>
    <property type="project" value="UniProtKB-SubCell"/>
</dbReference>
<evidence type="ECO:0000256" key="2">
    <source>
        <dbReference type="ARBA" id="ARBA00022692"/>
    </source>
</evidence>
<name>A0A8H4ZUP3_9HYPO</name>
<keyword evidence="2 5" id="KW-0812">Transmembrane</keyword>
<dbReference type="Pfam" id="PF04479">
    <property type="entry name" value="RTA1"/>
    <property type="match status" value="1"/>
</dbReference>
<protein>
    <recommendedName>
        <fullName evidence="8">Rta1</fullName>
    </recommendedName>
</protein>
<proteinExistence type="predicted"/>
<dbReference type="AlphaFoldDB" id="A0A8H4ZUP3"/>
<keyword evidence="7" id="KW-1185">Reference proteome</keyword>
<dbReference type="InterPro" id="IPR007568">
    <property type="entry name" value="RTA1"/>
</dbReference>
<feature type="transmembrane region" description="Helical" evidence="5">
    <location>
        <begin position="38"/>
        <end position="55"/>
    </location>
</feature>
<gene>
    <name evidence="6" type="ORF">FANTH_1940</name>
</gene>
<evidence type="ECO:0000256" key="3">
    <source>
        <dbReference type="ARBA" id="ARBA00022989"/>
    </source>
</evidence>
<evidence type="ECO:0000256" key="5">
    <source>
        <dbReference type="SAM" id="Phobius"/>
    </source>
</evidence>